<dbReference type="PANTHER" id="PTHR13817:SF73">
    <property type="entry name" value="FIBRONECTIN TYPE-III DOMAIN-CONTAINING PROTEIN"/>
    <property type="match status" value="1"/>
</dbReference>
<dbReference type="PANTHER" id="PTHR13817">
    <property type="entry name" value="TITIN"/>
    <property type="match status" value="1"/>
</dbReference>
<evidence type="ECO:0000313" key="7">
    <source>
        <dbReference type="Proteomes" id="UP000735302"/>
    </source>
</evidence>
<dbReference type="InterPro" id="IPR013098">
    <property type="entry name" value="Ig_I-set"/>
</dbReference>
<dbReference type="InterPro" id="IPR003961">
    <property type="entry name" value="FN3_dom"/>
</dbReference>
<dbReference type="PROSITE" id="PS50835">
    <property type="entry name" value="IG_LIKE"/>
    <property type="match status" value="2"/>
</dbReference>
<evidence type="ECO:0000256" key="1">
    <source>
        <dbReference type="ARBA" id="ARBA00022737"/>
    </source>
</evidence>
<dbReference type="InterPro" id="IPR003599">
    <property type="entry name" value="Ig_sub"/>
</dbReference>
<dbReference type="SMART" id="SM00409">
    <property type="entry name" value="IG"/>
    <property type="match status" value="2"/>
</dbReference>
<protein>
    <submittedName>
        <fullName evidence="6">Neogenin</fullName>
    </submittedName>
</protein>
<dbReference type="SUPFAM" id="SSF48726">
    <property type="entry name" value="Immunoglobulin"/>
    <property type="match status" value="2"/>
</dbReference>
<dbReference type="Proteomes" id="UP000735302">
    <property type="component" value="Unassembled WGS sequence"/>
</dbReference>
<dbReference type="InterPro" id="IPR036116">
    <property type="entry name" value="FN3_sf"/>
</dbReference>
<feature type="domain" description="Fibronectin type-III" evidence="5">
    <location>
        <begin position="127"/>
        <end position="222"/>
    </location>
</feature>
<dbReference type="InterPro" id="IPR013783">
    <property type="entry name" value="Ig-like_fold"/>
</dbReference>
<keyword evidence="1" id="KW-0677">Repeat</keyword>
<dbReference type="InterPro" id="IPR007110">
    <property type="entry name" value="Ig-like_dom"/>
</dbReference>
<feature type="signal peptide" evidence="3">
    <location>
        <begin position="1"/>
        <end position="16"/>
    </location>
</feature>
<sequence length="773" mass="87396">MQILLLVYLFIGFVATAKGPLFPPRKVTARVTSPYSLQIRWRDPSLRQGVKDGRRYFVRYQAQAKNRSEENEREEFIKLSKRRLKIYGLLPNTTYSVAVKVVKGKRSSAWSDIIQVTTSEERIDDSMVQNVTATALSSSSVALSWQLPKTTDGVGSYIVIAQSTNGKGRQRKSALSNETTSYVVQNLRPNQLYSFRIQSVKDIPPHSMSRQVIARPFSAKPSRPPNAFKLRLTNSSVVIISWKPPNPRSRNGPLIGYRISYKRKRSRKSDIQFVTAKKDQKVYELKDIMRNTTYKVRIAALNINGTGPFTRWKSIFVEPVKVTDNDNQKLQPSTPVRLEVSGPTPDPSPSPPSEIKLVNRTGSTLYLTWPVPPTPECCPVMAYRITVQNLNDSTDVKQLVKGSAQVHITALHPDTMYRVNVTTLNSAGESQVSEQLIVSTSGFVPPEVTYIHAEAAVLGNDANLTCKAKGQELPSLEWYLQSSQGYVNIVDIGKTNLSISKRAVVTTSTDGHDLKTSSLILYEVTRMAEMEYVCIAKNSVGFKRKTLTLIVNEPPEIIYAEGMTVLEEAKARLVCEARGKPLPEIMWIHERLRTAIAETEEPSYTEGMYVRSTHDLETLTRLSYLEIPQVHHYNYGDYACVAKSLSGQDHATVRLDIQELPPQVTKIQTIALSPSRVSVNWLRPLNYSYAIPFYQVSYRQMRRGSPVLYKNVTRVGTELYGLEHNTVYLIVWKYRVPNVYQSIVRKKRFLFWPPHASANKVTDLTPSARMRLK</sequence>
<dbReference type="InterPro" id="IPR003598">
    <property type="entry name" value="Ig_sub2"/>
</dbReference>
<evidence type="ECO:0000256" key="2">
    <source>
        <dbReference type="SAM" id="MobiDB-lite"/>
    </source>
</evidence>
<dbReference type="FunFam" id="2.60.40.10:FF:000028">
    <property type="entry name" value="Neuronal cell adhesion molecule"/>
    <property type="match status" value="1"/>
</dbReference>
<accession>A0AAV4DAJ2</accession>
<dbReference type="Pfam" id="PF07679">
    <property type="entry name" value="I-set"/>
    <property type="match status" value="1"/>
</dbReference>
<dbReference type="SUPFAM" id="SSF49265">
    <property type="entry name" value="Fibronectin type III"/>
    <property type="match status" value="3"/>
</dbReference>
<keyword evidence="3" id="KW-0732">Signal</keyword>
<reference evidence="6 7" key="1">
    <citation type="journal article" date="2021" name="Elife">
        <title>Chloroplast acquisition without the gene transfer in kleptoplastic sea slugs, Plakobranchus ocellatus.</title>
        <authorList>
            <person name="Maeda T."/>
            <person name="Takahashi S."/>
            <person name="Yoshida T."/>
            <person name="Shimamura S."/>
            <person name="Takaki Y."/>
            <person name="Nagai Y."/>
            <person name="Toyoda A."/>
            <person name="Suzuki Y."/>
            <person name="Arimoto A."/>
            <person name="Ishii H."/>
            <person name="Satoh N."/>
            <person name="Nishiyama T."/>
            <person name="Hasebe M."/>
            <person name="Maruyama T."/>
            <person name="Minagawa J."/>
            <person name="Obokata J."/>
            <person name="Shigenobu S."/>
        </authorList>
    </citation>
    <scope>NUCLEOTIDE SEQUENCE [LARGE SCALE GENOMIC DNA]</scope>
</reference>
<dbReference type="PROSITE" id="PS50853">
    <property type="entry name" value="FN3"/>
    <property type="match status" value="4"/>
</dbReference>
<evidence type="ECO:0000259" key="5">
    <source>
        <dbReference type="PROSITE" id="PS50853"/>
    </source>
</evidence>
<feature type="domain" description="Fibronectin type-III" evidence="5">
    <location>
        <begin position="23"/>
        <end position="121"/>
    </location>
</feature>
<dbReference type="SMART" id="SM00060">
    <property type="entry name" value="FN3"/>
    <property type="match status" value="5"/>
</dbReference>
<dbReference type="Pfam" id="PF00041">
    <property type="entry name" value="fn3"/>
    <property type="match status" value="4"/>
</dbReference>
<evidence type="ECO:0000256" key="3">
    <source>
        <dbReference type="SAM" id="SignalP"/>
    </source>
</evidence>
<dbReference type="InterPro" id="IPR050964">
    <property type="entry name" value="Striated_Muscle_Regulatory"/>
</dbReference>
<evidence type="ECO:0000259" key="4">
    <source>
        <dbReference type="PROSITE" id="PS50835"/>
    </source>
</evidence>
<dbReference type="EMBL" id="BLXT01007665">
    <property type="protein sequence ID" value="GFO41076.1"/>
    <property type="molecule type" value="Genomic_DNA"/>
</dbReference>
<feature type="chain" id="PRO_5043326993" evidence="3">
    <location>
        <begin position="17"/>
        <end position="773"/>
    </location>
</feature>
<feature type="domain" description="Fibronectin type-III" evidence="5">
    <location>
        <begin position="351"/>
        <end position="443"/>
    </location>
</feature>
<comment type="caution">
    <text evidence="6">The sequence shown here is derived from an EMBL/GenBank/DDBJ whole genome shotgun (WGS) entry which is preliminary data.</text>
</comment>
<feature type="domain" description="Ig-like" evidence="4">
    <location>
        <begin position="446"/>
        <end position="548"/>
    </location>
</feature>
<name>A0AAV4DAJ2_9GAST</name>
<dbReference type="AlphaFoldDB" id="A0AAV4DAJ2"/>
<proteinExistence type="predicted"/>
<feature type="region of interest" description="Disordered" evidence="2">
    <location>
        <begin position="325"/>
        <end position="353"/>
    </location>
</feature>
<keyword evidence="7" id="KW-1185">Reference proteome</keyword>
<dbReference type="Gene3D" id="2.60.40.10">
    <property type="entry name" value="Immunoglobulins"/>
    <property type="match status" value="6"/>
</dbReference>
<dbReference type="CDD" id="cd00063">
    <property type="entry name" value="FN3"/>
    <property type="match status" value="4"/>
</dbReference>
<dbReference type="InterPro" id="IPR036179">
    <property type="entry name" value="Ig-like_dom_sf"/>
</dbReference>
<evidence type="ECO:0000313" key="6">
    <source>
        <dbReference type="EMBL" id="GFO41076.1"/>
    </source>
</evidence>
<organism evidence="6 7">
    <name type="scientific">Plakobranchus ocellatus</name>
    <dbReference type="NCBI Taxonomy" id="259542"/>
    <lineage>
        <taxon>Eukaryota</taxon>
        <taxon>Metazoa</taxon>
        <taxon>Spiralia</taxon>
        <taxon>Lophotrochozoa</taxon>
        <taxon>Mollusca</taxon>
        <taxon>Gastropoda</taxon>
        <taxon>Heterobranchia</taxon>
        <taxon>Euthyneura</taxon>
        <taxon>Panpulmonata</taxon>
        <taxon>Sacoglossa</taxon>
        <taxon>Placobranchoidea</taxon>
        <taxon>Plakobranchidae</taxon>
        <taxon>Plakobranchus</taxon>
    </lineage>
</organism>
<dbReference type="Pfam" id="PF13927">
    <property type="entry name" value="Ig_3"/>
    <property type="match status" value="1"/>
</dbReference>
<dbReference type="SMART" id="SM00408">
    <property type="entry name" value="IGc2"/>
    <property type="match status" value="2"/>
</dbReference>
<feature type="domain" description="Fibronectin type-III" evidence="5">
    <location>
        <begin position="224"/>
        <end position="320"/>
    </location>
</feature>
<gene>
    <name evidence="6" type="ORF">PoB_006758100</name>
</gene>
<feature type="domain" description="Ig-like" evidence="4">
    <location>
        <begin position="555"/>
        <end position="658"/>
    </location>
</feature>